<keyword evidence="14" id="KW-0539">Nucleus</keyword>
<dbReference type="GO" id="GO:0042393">
    <property type="term" value="F:histone binding"/>
    <property type="evidence" value="ECO:0007669"/>
    <property type="project" value="TreeGrafter"/>
</dbReference>
<evidence type="ECO:0000256" key="7">
    <source>
        <dbReference type="ARBA" id="ARBA00022840"/>
    </source>
</evidence>
<dbReference type="GO" id="GO:0140658">
    <property type="term" value="F:ATP-dependent chromatin remodeler activity"/>
    <property type="evidence" value="ECO:0007669"/>
    <property type="project" value="InterPro"/>
</dbReference>
<name>A0A1L9PBU0_ASPVE</name>
<organism evidence="21 22">
    <name type="scientific">Aspergillus versicolor CBS 583.65</name>
    <dbReference type="NCBI Taxonomy" id="1036611"/>
    <lineage>
        <taxon>Eukaryota</taxon>
        <taxon>Fungi</taxon>
        <taxon>Dikarya</taxon>
        <taxon>Ascomycota</taxon>
        <taxon>Pezizomycotina</taxon>
        <taxon>Eurotiomycetes</taxon>
        <taxon>Eurotiomycetidae</taxon>
        <taxon>Eurotiales</taxon>
        <taxon>Aspergillaceae</taxon>
        <taxon>Aspergillus</taxon>
        <taxon>Aspergillus subgen. Nidulantes</taxon>
    </lineage>
</organism>
<dbReference type="PROSITE" id="PS51413">
    <property type="entry name" value="DBINO"/>
    <property type="match status" value="1"/>
</dbReference>
<dbReference type="STRING" id="1036611.A0A1L9PBU0"/>
<keyword evidence="11" id="KW-0010">Activator</keyword>
<feature type="compositionally biased region" description="Pro residues" evidence="17">
    <location>
        <begin position="77"/>
        <end position="86"/>
    </location>
</feature>
<dbReference type="InterPro" id="IPR050520">
    <property type="entry name" value="INO80/SWR1_helicase"/>
</dbReference>
<dbReference type="FunFam" id="3.40.50.300:FF:001269">
    <property type="entry name" value="SNF2 family helicase/ATPase"/>
    <property type="match status" value="1"/>
</dbReference>
<dbReference type="PROSITE" id="PS51194">
    <property type="entry name" value="HELICASE_CTER"/>
    <property type="match status" value="1"/>
</dbReference>
<evidence type="ECO:0000256" key="16">
    <source>
        <dbReference type="SAM" id="Coils"/>
    </source>
</evidence>
<dbReference type="Gene3D" id="3.40.50.300">
    <property type="entry name" value="P-loop containing nucleotide triphosphate hydrolases"/>
    <property type="match status" value="1"/>
</dbReference>
<dbReference type="InterPro" id="IPR014001">
    <property type="entry name" value="Helicase_ATP-bd"/>
</dbReference>
<evidence type="ECO:0000259" key="18">
    <source>
        <dbReference type="PROSITE" id="PS51192"/>
    </source>
</evidence>
<dbReference type="PANTHER" id="PTHR45685">
    <property type="entry name" value="HELICASE SRCAP-RELATED"/>
    <property type="match status" value="1"/>
</dbReference>
<evidence type="ECO:0000256" key="13">
    <source>
        <dbReference type="ARBA" id="ARBA00023204"/>
    </source>
</evidence>
<comment type="similarity">
    <text evidence="2 15">Belongs to the SNF2/RAD54 helicase family.</text>
</comment>
<dbReference type="InterPro" id="IPR020838">
    <property type="entry name" value="DBINO"/>
</dbReference>
<dbReference type="InterPro" id="IPR038718">
    <property type="entry name" value="SNF2-like_sf"/>
</dbReference>
<evidence type="ECO:0000256" key="17">
    <source>
        <dbReference type="SAM" id="MobiDB-lite"/>
    </source>
</evidence>
<feature type="compositionally biased region" description="Basic and acidic residues" evidence="17">
    <location>
        <begin position="613"/>
        <end position="627"/>
    </location>
</feature>
<feature type="compositionally biased region" description="Basic and acidic residues" evidence="17">
    <location>
        <begin position="1598"/>
        <end position="1609"/>
    </location>
</feature>
<keyword evidence="4" id="KW-0547">Nucleotide-binding</keyword>
<dbReference type="Pfam" id="PF13892">
    <property type="entry name" value="DBINO"/>
    <property type="match status" value="1"/>
</dbReference>
<feature type="domain" description="Helicase C-terminal" evidence="19">
    <location>
        <begin position="1389"/>
        <end position="1549"/>
    </location>
</feature>
<dbReference type="Pfam" id="PF00271">
    <property type="entry name" value="Helicase_C"/>
    <property type="match status" value="1"/>
</dbReference>
<dbReference type="SMART" id="SM00487">
    <property type="entry name" value="DEXDc"/>
    <property type="match status" value="1"/>
</dbReference>
<keyword evidence="9 16" id="KW-0175">Coiled coil</keyword>
<accession>A0A1L9PBU0</accession>
<comment type="function">
    <text evidence="15">ATPase component of the INO80 complex which remodels chromatin by shifting nucleosomes and is involved in DNA repair.</text>
</comment>
<dbReference type="EC" id="3.6.4.-" evidence="15"/>
<keyword evidence="6 15" id="KW-0378">Hydrolase</keyword>
<feature type="compositionally biased region" description="Polar residues" evidence="17">
    <location>
        <begin position="88"/>
        <end position="100"/>
    </location>
</feature>
<feature type="compositionally biased region" description="Basic residues" evidence="17">
    <location>
        <begin position="1643"/>
        <end position="1659"/>
    </location>
</feature>
<dbReference type="Gene3D" id="3.40.50.10810">
    <property type="entry name" value="Tandem AAA-ATPase domain"/>
    <property type="match status" value="1"/>
</dbReference>
<feature type="compositionally biased region" description="Basic residues" evidence="17">
    <location>
        <begin position="1587"/>
        <end position="1597"/>
    </location>
</feature>
<comment type="domain">
    <text evidence="15">The DBINO region is involved in binding to DNA.</text>
</comment>
<feature type="region of interest" description="Disordered" evidence="17">
    <location>
        <begin position="600"/>
        <end position="632"/>
    </location>
</feature>
<dbReference type="InterPro" id="IPR000330">
    <property type="entry name" value="SNF2_N"/>
</dbReference>
<dbReference type="GO" id="GO:0006351">
    <property type="term" value="P:DNA-templated transcription"/>
    <property type="evidence" value="ECO:0007669"/>
    <property type="project" value="InterPro"/>
</dbReference>
<dbReference type="GO" id="GO:0031011">
    <property type="term" value="C:Ino80 complex"/>
    <property type="evidence" value="ECO:0007669"/>
    <property type="project" value="UniProtKB-UniRule"/>
</dbReference>
<comment type="catalytic activity">
    <reaction evidence="15">
        <text>ATP + H2O = ADP + phosphate + H(+)</text>
        <dbReference type="Rhea" id="RHEA:13065"/>
        <dbReference type="ChEBI" id="CHEBI:15377"/>
        <dbReference type="ChEBI" id="CHEBI:15378"/>
        <dbReference type="ChEBI" id="CHEBI:30616"/>
        <dbReference type="ChEBI" id="CHEBI:43474"/>
        <dbReference type="ChEBI" id="CHEBI:456216"/>
    </reaction>
</comment>
<dbReference type="GO" id="GO:0016887">
    <property type="term" value="F:ATP hydrolysis activity"/>
    <property type="evidence" value="ECO:0007669"/>
    <property type="project" value="TreeGrafter"/>
</dbReference>
<keyword evidence="13 15" id="KW-0234">DNA repair</keyword>
<feature type="region of interest" description="Disordered" evidence="17">
    <location>
        <begin position="1578"/>
        <end position="1675"/>
    </location>
</feature>
<reference evidence="22" key="1">
    <citation type="journal article" date="2017" name="Genome Biol.">
        <title>Comparative genomics reveals high biological diversity and specific adaptations in the industrially and medically important fungal genus Aspergillus.</title>
        <authorList>
            <person name="de Vries R.P."/>
            <person name="Riley R."/>
            <person name="Wiebenga A."/>
            <person name="Aguilar-Osorio G."/>
            <person name="Amillis S."/>
            <person name="Uchima C.A."/>
            <person name="Anderluh G."/>
            <person name="Asadollahi M."/>
            <person name="Askin M."/>
            <person name="Barry K."/>
            <person name="Battaglia E."/>
            <person name="Bayram O."/>
            <person name="Benocci T."/>
            <person name="Braus-Stromeyer S.A."/>
            <person name="Caldana C."/>
            <person name="Canovas D."/>
            <person name="Cerqueira G.C."/>
            <person name="Chen F."/>
            <person name="Chen W."/>
            <person name="Choi C."/>
            <person name="Clum A."/>
            <person name="Dos Santos R.A."/>
            <person name="Damasio A.R."/>
            <person name="Diallinas G."/>
            <person name="Emri T."/>
            <person name="Fekete E."/>
            <person name="Flipphi M."/>
            <person name="Freyberg S."/>
            <person name="Gallo A."/>
            <person name="Gournas C."/>
            <person name="Habgood R."/>
            <person name="Hainaut M."/>
            <person name="Harispe M.L."/>
            <person name="Henrissat B."/>
            <person name="Hilden K.S."/>
            <person name="Hope R."/>
            <person name="Hossain A."/>
            <person name="Karabika E."/>
            <person name="Karaffa L."/>
            <person name="Karanyi Z."/>
            <person name="Krasevec N."/>
            <person name="Kuo A."/>
            <person name="Kusch H."/>
            <person name="LaButti K."/>
            <person name="Lagendijk E.L."/>
            <person name="Lapidus A."/>
            <person name="Levasseur A."/>
            <person name="Lindquist E."/>
            <person name="Lipzen A."/>
            <person name="Logrieco A.F."/>
            <person name="MacCabe A."/>
            <person name="Maekelae M.R."/>
            <person name="Malavazi I."/>
            <person name="Melin P."/>
            <person name="Meyer V."/>
            <person name="Mielnichuk N."/>
            <person name="Miskei M."/>
            <person name="Molnar A.P."/>
            <person name="Mule G."/>
            <person name="Ngan C.Y."/>
            <person name="Orejas M."/>
            <person name="Orosz E."/>
            <person name="Ouedraogo J.P."/>
            <person name="Overkamp K.M."/>
            <person name="Park H.-S."/>
            <person name="Perrone G."/>
            <person name="Piumi F."/>
            <person name="Punt P.J."/>
            <person name="Ram A.F."/>
            <person name="Ramon A."/>
            <person name="Rauscher S."/>
            <person name="Record E."/>
            <person name="Riano-Pachon D.M."/>
            <person name="Robert V."/>
            <person name="Roehrig J."/>
            <person name="Ruller R."/>
            <person name="Salamov A."/>
            <person name="Salih N.S."/>
            <person name="Samson R.A."/>
            <person name="Sandor E."/>
            <person name="Sanguinetti M."/>
            <person name="Schuetze T."/>
            <person name="Sepcic K."/>
            <person name="Shelest E."/>
            <person name="Sherlock G."/>
            <person name="Sophianopoulou V."/>
            <person name="Squina F.M."/>
            <person name="Sun H."/>
            <person name="Susca A."/>
            <person name="Todd R.B."/>
            <person name="Tsang A."/>
            <person name="Unkles S.E."/>
            <person name="van de Wiele N."/>
            <person name="van Rossen-Uffink D."/>
            <person name="Oliveira J.V."/>
            <person name="Vesth T.C."/>
            <person name="Visser J."/>
            <person name="Yu J.-H."/>
            <person name="Zhou M."/>
            <person name="Andersen M.R."/>
            <person name="Archer D.B."/>
            <person name="Baker S.E."/>
            <person name="Benoit I."/>
            <person name="Brakhage A.A."/>
            <person name="Braus G.H."/>
            <person name="Fischer R."/>
            <person name="Frisvad J.C."/>
            <person name="Goldman G.H."/>
            <person name="Houbraken J."/>
            <person name="Oakley B."/>
            <person name="Pocsi I."/>
            <person name="Scazzocchio C."/>
            <person name="Seiboth B."/>
            <person name="vanKuyk P.A."/>
            <person name="Wortman J."/>
            <person name="Dyer P.S."/>
            <person name="Grigoriev I.V."/>
        </authorList>
    </citation>
    <scope>NUCLEOTIDE SEQUENCE [LARGE SCALE GENOMIC DNA]</scope>
    <source>
        <strain evidence="22">CBS 583.65</strain>
    </source>
</reference>
<feature type="coiled-coil region" evidence="16">
    <location>
        <begin position="643"/>
        <end position="684"/>
    </location>
</feature>
<dbReference type="GO" id="GO:0003677">
    <property type="term" value="F:DNA binding"/>
    <property type="evidence" value="ECO:0007669"/>
    <property type="project" value="UniProtKB-UniRule"/>
</dbReference>
<dbReference type="Proteomes" id="UP000184073">
    <property type="component" value="Unassembled WGS sequence"/>
</dbReference>
<feature type="compositionally biased region" description="Basic and acidic residues" evidence="17">
    <location>
        <begin position="164"/>
        <end position="182"/>
    </location>
</feature>
<dbReference type="EMBL" id="KV878126">
    <property type="protein sequence ID" value="OJI98981.1"/>
    <property type="molecule type" value="Genomic_DNA"/>
</dbReference>
<evidence type="ECO:0000259" key="19">
    <source>
        <dbReference type="PROSITE" id="PS51194"/>
    </source>
</evidence>
<dbReference type="GeneID" id="63723663"/>
<evidence type="ECO:0000256" key="9">
    <source>
        <dbReference type="ARBA" id="ARBA00023054"/>
    </source>
</evidence>
<comment type="subcellular location">
    <subcellularLocation>
        <location evidence="1 15">Nucleus</location>
    </subcellularLocation>
</comment>
<dbReference type="OrthoDB" id="372624at2759"/>
<evidence type="ECO:0000313" key="21">
    <source>
        <dbReference type="EMBL" id="OJI98981.1"/>
    </source>
</evidence>
<dbReference type="Pfam" id="PF00176">
    <property type="entry name" value="SNF2-rel_dom"/>
    <property type="match status" value="1"/>
</dbReference>
<evidence type="ECO:0000256" key="6">
    <source>
        <dbReference type="ARBA" id="ARBA00022801"/>
    </source>
</evidence>
<keyword evidence="22" id="KW-1185">Reference proteome</keyword>
<feature type="compositionally biased region" description="Low complexity" evidence="17">
    <location>
        <begin position="101"/>
        <end position="111"/>
    </location>
</feature>
<keyword evidence="8" id="KW-0805">Transcription regulation</keyword>
<evidence type="ECO:0000256" key="4">
    <source>
        <dbReference type="ARBA" id="ARBA00022741"/>
    </source>
</evidence>
<dbReference type="CDD" id="cd18793">
    <property type="entry name" value="SF2_C_SNF"/>
    <property type="match status" value="1"/>
</dbReference>
<proteinExistence type="inferred from homology"/>
<dbReference type="VEuPathDB" id="FungiDB:ASPVEDRAFT_148138"/>
<dbReference type="CDD" id="cd18002">
    <property type="entry name" value="DEXQc_INO80"/>
    <property type="match status" value="1"/>
</dbReference>
<keyword evidence="5 15" id="KW-0227">DNA damage</keyword>
<feature type="compositionally biased region" description="Low complexity" evidence="17">
    <location>
        <begin position="224"/>
        <end position="237"/>
    </location>
</feature>
<evidence type="ECO:0000256" key="11">
    <source>
        <dbReference type="ARBA" id="ARBA00023159"/>
    </source>
</evidence>
<feature type="region of interest" description="Disordered" evidence="17">
    <location>
        <begin position="1"/>
        <end position="296"/>
    </location>
</feature>
<feature type="compositionally biased region" description="Basic and acidic residues" evidence="17">
    <location>
        <begin position="252"/>
        <end position="271"/>
    </location>
</feature>
<dbReference type="GO" id="GO:0006281">
    <property type="term" value="P:DNA repair"/>
    <property type="evidence" value="ECO:0007669"/>
    <property type="project" value="UniProtKB-UniRule"/>
</dbReference>
<evidence type="ECO:0000256" key="2">
    <source>
        <dbReference type="ARBA" id="ARBA00007025"/>
    </source>
</evidence>
<feature type="compositionally biased region" description="Polar residues" evidence="17">
    <location>
        <begin position="33"/>
        <end position="52"/>
    </location>
</feature>
<feature type="compositionally biased region" description="Basic and acidic residues" evidence="17">
    <location>
        <begin position="385"/>
        <end position="397"/>
    </location>
</feature>
<feature type="region of interest" description="Disordered" evidence="17">
    <location>
        <begin position="385"/>
        <end position="412"/>
    </location>
</feature>
<sequence>MTGAPPYNPQSPTQQSHYPAYSPPNKPRHYYPNNDQYQRPPQTPPAFQQPNLARSPHYSQHAPSPLPGSLPPLNGGAPPPSHPSEPPQQYQTHSASGTQQYSLPRPYSGPLLPGGGASPYGPSTPSHAHPSSRPDSQPHVSPKKEPESHFSMNHGVPAYSSSAMREREPRPVSPPKEAKPTRAADPMSFASILSGPTEERSPPKKQSPPPGLASVHSAAPSVNAASLSPPAPISAQPKVRDIEPAPTPSSVRLEKKPSTDKRRRNMEKDQEGAGISANGVDPSKAPRPRKILSEKESEVVNKYMAEIDNAEKSDVEAPGFEKERERYLLKGKKRALDVERAEGLRRKRRRHDYLRKLGKSFERQANAGMDRFRIANEASVVSEVQAKEVQDEKERKKDMQRKRRRENTVRMEMQKKLEAELKANETQDSAEKAKFLREAERAQRKIKTTKRALEGVTSPEEIGEITPLAPNLEGGTTSSFHIGRNSPSRRKSGRGGPVTRPKKSKEQKQAEKDAAEAAYAAMENDEPLPLAPKEDPRKEALKKDAKGGRSKEASPAPLSTYESKGYNQIYEQIWRDIARKDIPKVYRTKVNSLSTRQENLRKTAQLASKQSRKWQERTNKSMKDTQARAKRSMREMMSFWKRNEREERDLRRLAEKQELESAKRAEAEREANRQKRKLNFLISQTELYSHFIGRKIPGADGDVSGDSGAEGANAIDLPSGPAGAKVTNFEDLDFDAEDDTALRQAAMANAQNAVQQAQDRARAFDNPDQNPMDTMDDELNFQNPTSLGDIEISQPTMLTAKLKEYQLKGLNWLVNLYEQGINGILADEMGLGKTIQSISVMAYLAEVHNIWGPFLVIAPASTLHNWQQEITKFVPNIKVLPYWGSAKDRKILRKFWDRKHITYTKESEFHVLVTSYQLVVLDSQYFQKVKWQYMILDEAQAIKSSQSSRWKSLLGFHCRNRLLLTGTPIQNNMQELWALLHFIMPTLFDSHDEFSEWFSKDIESHAQSNTKLNEDQLRRLHMILKPFMLRRVKKHVQQELGDKVEKDIFCDLTYRQRALYANLRNRVSIMDLIEKAAVGDETDSTTLMNLVMQFRKVCNHPDLFERAETKSPFSLAHFAETASFVREGYNVDVAYSTRNLLEFPVPRMLLKSAGRVDIAGPDNSKAGFHAKYLSHLMNIFTPENIKHSVEDDGAFSFLRFVDTSAGEAFDFSHQGVFERAVRRRGETNRLSRLNAVYDEEDGALTTTLPHTLLNIAQRNDRQAVHDVAQEGYMRELMSVSRTVFENEGLDVIEPCASPAASAPPITLVSSSQEAGMETKDSLFNIPIQHVLFDSPSKAMEEQIVEQQVDPSPYSLAPMLPQPLSTKGRYTHIEVPSMRRFVTDSGKLAKLDELLRELKAGGHRVLLYFQMTRMIDLMEEYLTYRNYKYCRLDGSTKLEDRRDTVADFQQRSDIFVFLLSTRAGGLGINLTAADTVIFYDSDWNPTIDSQAMDRAHRLGQTRQVTVYRLITRSTIEERIRKRALQKEEVQRVVISGGAAGGVDFNTRNRENKAKDIAMWLADDEQAELIEQKEREAIERGETFGAGKGGKKNAQKKKKDITLDDMYHEGEGNFDDASAKPSGAATPVSTAENLGTPSAGTPVPKRGRGRGGGKGTSKRAKTTKERLRLIDGDGGLA</sequence>
<dbReference type="SUPFAM" id="SSF52540">
    <property type="entry name" value="P-loop containing nucleoside triphosphate hydrolases"/>
    <property type="match status" value="2"/>
</dbReference>
<keyword evidence="7 15" id="KW-0067">ATP-binding</keyword>
<gene>
    <name evidence="21" type="ORF">ASPVEDRAFT_148138</name>
</gene>
<feature type="region of interest" description="Disordered" evidence="17">
    <location>
        <begin position="441"/>
        <end position="560"/>
    </location>
</feature>
<protein>
    <recommendedName>
        <fullName evidence="3 15">Chromatin-remodeling ATPase INO80</fullName>
        <ecNumber evidence="15">3.6.4.-</ecNumber>
    </recommendedName>
</protein>
<evidence type="ECO:0000313" key="22">
    <source>
        <dbReference type="Proteomes" id="UP000184073"/>
    </source>
</evidence>
<evidence type="ECO:0000256" key="12">
    <source>
        <dbReference type="ARBA" id="ARBA00023163"/>
    </source>
</evidence>
<evidence type="ECO:0000256" key="15">
    <source>
        <dbReference type="RuleBase" id="RU368001"/>
    </source>
</evidence>
<dbReference type="InterPro" id="IPR001650">
    <property type="entry name" value="Helicase_C-like"/>
</dbReference>
<dbReference type="PANTHER" id="PTHR45685:SF2">
    <property type="entry name" value="CHROMATIN-REMODELING ATPASE INO80"/>
    <property type="match status" value="1"/>
</dbReference>
<evidence type="ECO:0000259" key="20">
    <source>
        <dbReference type="PROSITE" id="PS51413"/>
    </source>
</evidence>
<keyword evidence="10 15" id="KW-0238">DNA-binding</keyword>
<dbReference type="FunFam" id="3.40.50.10810:FF:000006">
    <property type="entry name" value="Putative DNA helicase INO80"/>
    <property type="match status" value="1"/>
</dbReference>
<dbReference type="InterPro" id="IPR031047">
    <property type="entry name" value="DEXQc_INO80"/>
</dbReference>
<evidence type="ECO:0000256" key="1">
    <source>
        <dbReference type="ARBA" id="ARBA00004123"/>
    </source>
</evidence>
<dbReference type="GO" id="GO:0060255">
    <property type="term" value="P:regulation of macromolecule metabolic process"/>
    <property type="evidence" value="ECO:0007669"/>
    <property type="project" value="UniProtKB-ARBA"/>
</dbReference>
<dbReference type="InterPro" id="IPR027417">
    <property type="entry name" value="P-loop_NTPase"/>
</dbReference>
<evidence type="ECO:0000256" key="8">
    <source>
        <dbReference type="ARBA" id="ARBA00023015"/>
    </source>
</evidence>
<feature type="compositionally biased region" description="Basic and acidic residues" evidence="17">
    <location>
        <begin position="1660"/>
        <end position="1669"/>
    </location>
</feature>
<feature type="compositionally biased region" description="Basic and acidic residues" evidence="17">
    <location>
        <begin position="504"/>
        <end position="515"/>
    </location>
</feature>
<keyword evidence="12" id="KW-0804">Transcription</keyword>
<feature type="compositionally biased region" description="Basic and acidic residues" evidence="17">
    <location>
        <begin position="532"/>
        <end position="552"/>
    </location>
</feature>
<feature type="domain" description="Helicase ATP-binding" evidence="18">
    <location>
        <begin position="814"/>
        <end position="986"/>
    </location>
</feature>
<comment type="subunit">
    <text evidence="15">Component of the INO80 chromatin-remodeling complex.</text>
</comment>
<dbReference type="GO" id="GO:0005524">
    <property type="term" value="F:ATP binding"/>
    <property type="evidence" value="ECO:0007669"/>
    <property type="project" value="UniProtKB-UniRule"/>
</dbReference>
<evidence type="ECO:0000256" key="14">
    <source>
        <dbReference type="ARBA" id="ARBA00023242"/>
    </source>
</evidence>
<evidence type="ECO:0000256" key="10">
    <source>
        <dbReference type="ARBA" id="ARBA00023125"/>
    </source>
</evidence>
<feature type="domain" description="DBINO" evidence="20">
    <location>
        <begin position="573"/>
        <end position="698"/>
    </location>
</feature>
<dbReference type="PROSITE" id="PS51192">
    <property type="entry name" value="HELICASE_ATP_BIND_1"/>
    <property type="match status" value="1"/>
</dbReference>
<evidence type="ECO:0000256" key="5">
    <source>
        <dbReference type="ARBA" id="ARBA00022763"/>
    </source>
</evidence>
<dbReference type="SMART" id="SM00490">
    <property type="entry name" value="HELICc"/>
    <property type="match status" value="1"/>
</dbReference>
<dbReference type="InterPro" id="IPR049730">
    <property type="entry name" value="SNF2/RAD54-like_C"/>
</dbReference>
<dbReference type="RefSeq" id="XP_040664744.1">
    <property type="nucleotide sequence ID" value="XM_040808152.1"/>
</dbReference>
<evidence type="ECO:0000256" key="3">
    <source>
        <dbReference type="ARBA" id="ARBA00019805"/>
    </source>
</evidence>
<feature type="compositionally biased region" description="Polar residues" evidence="17">
    <location>
        <begin position="1625"/>
        <end position="1637"/>
    </location>
</feature>